<protein>
    <submittedName>
        <fullName evidence="2">Tetratricopeptide-like helical domain-containing protein</fullName>
    </submittedName>
</protein>
<dbReference type="InterPro" id="IPR002885">
    <property type="entry name" value="PPR_rpt"/>
</dbReference>
<gene>
    <name evidence="2" type="ORF">CTI12_AA579200</name>
</gene>
<dbReference type="EMBL" id="PKPP01015394">
    <property type="protein sequence ID" value="PWA38672.1"/>
    <property type="molecule type" value="Genomic_DNA"/>
</dbReference>
<evidence type="ECO:0000313" key="3">
    <source>
        <dbReference type="Proteomes" id="UP000245207"/>
    </source>
</evidence>
<keyword evidence="1" id="KW-0677">Repeat</keyword>
<dbReference type="STRING" id="35608.A0A2U1KPL1"/>
<reference evidence="2 3" key="1">
    <citation type="journal article" date="2018" name="Mol. Plant">
        <title>The genome of Artemisia annua provides insight into the evolution of Asteraceae family and artemisinin biosynthesis.</title>
        <authorList>
            <person name="Shen Q."/>
            <person name="Zhang L."/>
            <person name="Liao Z."/>
            <person name="Wang S."/>
            <person name="Yan T."/>
            <person name="Shi P."/>
            <person name="Liu M."/>
            <person name="Fu X."/>
            <person name="Pan Q."/>
            <person name="Wang Y."/>
            <person name="Lv Z."/>
            <person name="Lu X."/>
            <person name="Zhang F."/>
            <person name="Jiang W."/>
            <person name="Ma Y."/>
            <person name="Chen M."/>
            <person name="Hao X."/>
            <person name="Li L."/>
            <person name="Tang Y."/>
            <person name="Lv G."/>
            <person name="Zhou Y."/>
            <person name="Sun X."/>
            <person name="Brodelius P.E."/>
            <person name="Rose J.K.C."/>
            <person name="Tang K."/>
        </authorList>
    </citation>
    <scope>NUCLEOTIDE SEQUENCE [LARGE SCALE GENOMIC DNA]</scope>
    <source>
        <strain evidence="3">cv. Huhao1</strain>
        <tissue evidence="2">Leaf</tissue>
    </source>
</reference>
<dbReference type="InterPro" id="IPR046960">
    <property type="entry name" value="PPR_At4g14850-like_plant"/>
</dbReference>
<dbReference type="Gene3D" id="1.25.40.10">
    <property type="entry name" value="Tetratricopeptide repeat domain"/>
    <property type="match status" value="1"/>
</dbReference>
<dbReference type="AlphaFoldDB" id="A0A2U1KPL1"/>
<proteinExistence type="predicted"/>
<name>A0A2U1KPL1_ARTAN</name>
<comment type="caution">
    <text evidence="2">The sequence shown here is derived from an EMBL/GenBank/DDBJ whole genome shotgun (WGS) entry which is preliminary data.</text>
</comment>
<sequence length="178" mass="20212">MVNWKPDAFACRTSVLTSCASLEALKLGRQIHGYTIKTNLYKDEFVNNGLIDMKRSFDDARRVFNNVPDCNVIGYNAMIEGDSRHENLSEALDLFREIGLKTLTRAYIFAGCVVIYVYSKCSSTFDSRLVFDEIPEKDIVVWNALLFGYTQVSENGTALKLSRTSTFMSKTGQTHLWH</sequence>
<dbReference type="InterPro" id="IPR011990">
    <property type="entry name" value="TPR-like_helical_dom_sf"/>
</dbReference>
<dbReference type="GO" id="GO:0009451">
    <property type="term" value="P:RNA modification"/>
    <property type="evidence" value="ECO:0007669"/>
    <property type="project" value="InterPro"/>
</dbReference>
<dbReference type="PANTHER" id="PTHR47926">
    <property type="entry name" value="PENTATRICOPEPTIDE REPEAT-CONTAINING PROTEIN"/>
    <property type="match status" value="1"/>
</dbReference>
<organism evidence="2 3">
    <name type="scientific">Artemisia annua</name>
    <name type="common">Sweet wormwood</name>
    <dbReference type="NCBI Taxonomy" id="35608"/>
    <lineage>
        <taxon>Eukaryota</taxon>
        <taxon>Viridiplantae</taxon>
        <taxon>Streptophyta</taxon>
        <taxon>Embryophyta</taxon>
        <taxon>Tracheophyta</taxon>
        <taxon>Spermatophyta</taxon>
        <taxon>Magnoliopsida</taxon>
        <taxon>eudicotyledons</taxon>
        <taxon>Gunneridae</taxon>
        <taxon>Pentapetalae</taxon>
        <taxon>asterids</taxon>
        <taxon>campanulids</taxon>
        <taxon>Asterales</taxon>
        <taxon>Asteraceae</taxon>
        <taxon>Asteroideae</taxon>
        <taxon>Anthemideae</taxon>
        <taxon>Artemisiinae</taxon>
        <taxon>Artemisia</taxon>
    </lineage>
</organism>
<dbReference type="Pfam" id="PF01535">
    <property type="entry name" value="PPR"/>
    <property type="match status" value="1"/>
</dbReference>
<evidence type="ECO:0000256" key="1">
    <source>
        <dbReference type="ARBA" id="ARBA00022737"/>
    </source>
</evidence>
<dbReference type="Proteomes" id="UP000245207">
    <property type="component" value="Unassembled WGS sequence"/>
</dbReference>
<dbReference type="OrthoDB" id="185373at2759"/>
<dbReference type="GO" id="GO:0003723">
    <property type="term" value="F:RNA binding"/>
    <property type="evidence" value="ECO:0007669"/>
    <property type="project" value="InterPro"/>
</dbReference>
<accession>A0A2U1KPL1</accession>
<keyword evidence="3" id="KW-1185">Reference proteome</keyword>
<evidence type="ECO:0000313" key="2">
    <source>
        <dbReference type="EMBL" id="PWA38672.1"/>
    </source>
</evidence>